<accession>A0A1Y2HUR1</accession>
<protein>
    <submittedName>
        <fullName evidence="2">Uncharacterized protein</fullName>
    </submittedName>
</protein>
<evidence type="ECO:0000313" key="3">
    <source>
        <dbReference type="Proteomes" id="UP000193411"/>
    </source>
</evidence>
<evidence type="ECO:0000313" key="2">
    <source>
        <dbReference type="EMBL" id="ORZ38346.1"/>
    </source>
</evidence>
<keyword evidence="3" id="KW-1185">Reference proteome</keyword>
<name>A0A1Y2HUR1_9FUNG</name>
<proteinExistence type="predicted"/>
<evidence type="ECO:0000256" key="1">
    <source>
        <dbReference type="SAM" id="MobiDB-lite"/>
    </source>
</evidence>
<reference evidence="2 3" key="1">
    <citation type="submission" date="2016-07" db="EMBL/GenBank/DDBJ databases">
        <title>Pervasive Adenine N6-methylation of Active Genes in Fungi.</title>
        <authorList>
            <consortium name="DOE Joint Genome Institute"/>
            <person name="Mondo S.J."/>
            <person name="Dannebaum R.O."/>
            <person name="Kuo R.C."/>
            <person name="Labutti K."/>
            <person name="Haridas S."/>
            <person name="Kuo A."/>
            <person name="Salamov A."/>
            <person name="Ahrendt S.R."/>
            <person name="Lipzen A."/>
            <person name="Sullivan W."/>
            <person name="Andreopoulos W.B."/>
            <person name="Clum A."/>
            <person name="Lindquist E."/>
            <person name="Daum C."/>
            <person name="Ramamoorthy G.K."/>
            <person name="Gryganskyi A."/>
            <person name="Culley D."/>
            <person name="Magnuson J.K."/>
            <person name="James T.Y."/>
            <person name="O'Malley M.A."/>
            <person name="Stajich J.E."/>
            <person name="Spatafora J.W."/>
            <person name="Visel A."/>
            <person name="Grigoriev I.V."/>
        </authorList>
    </citation>
    <scope>NUCLEOTIDE SEQUENCE [LARGE SCALE GENOMIC DNA]</scope>
    <source>
        <strain evidence="2 3">PL171</strain>
    </source>
</reference>
<dbReference type="Proteomes" id="UP000193411">
    <property type="component" value="Unassembled WGS sequence"/>
</dbReference>
<feature type="region of interest" description="Disordered" evidence="1">
    <location>
        <begin position="83"/>
        <end position="104"/>
    </location>
</feature>
<dbReference type="EMBL" id="MCFL01000009">
    <property type="protein sequence ID" value="ORZ38346.1"/>
    <property type="molecule type" value="Genomic_DNA"/>
</dbReference>
<comment type="caution">
    <text evidence="2">The sequence shown here is derived from an EMBL/GenBank/DDBJ whole genome shotgun (WGS) entry which is preliminary data.</text>
</comment>
<gene>
    <name evidence="2" type="ORF">BCR44DRAFT_311426</name>
</gene>
<dbReference type="AlphaFoldDB" id="A0A1Y2HUR1"/>
<sequence>MTVPMPLSPVAAASNAGGTDKLSTELIDRILSLAVAALPTSHPGHWPFSGPCSGRIAPWTVPALLATCTCSSTGLASWAQPTSVSTRPRASRVPPRVGTSRRCSGGWRNSMASASRCRPGCRRRFTSRWLRIWRLADTAT</sequence>
<organism evidence="2 3">
    <name type="scientific">Catenaria anguillulae PL171</name>
    <dbReference type="NCBI Taxonomy" id="765915"/>
    <lineage>
        <taxon>Eukaryota</taxon>
        <taxon>Fungi</taxon>
        <taxon>Fungi incertae sedis</taxon>
        <taxon>Blastocladiomycota</taxon>
        <taxon>Blastocladiomycetes</taxon>
        <taxon>Blastocladiales</taxon>
        <taxon>Catenariaceae</taxon>
        <taxon>Catenaria</taxon>
    </lineage>
</organism>